<dbReference type="AlphaFoldDB" id="A0A0N4Y238"/>
<name>A0A0N4Y238_NIPBR</name>
<dbReference type="EMBL" id="UYSL01020186">
    <property type="protein sequence ID" value="VDL73325.1"/>
    <property type="molecule type" value="Genomic_DNA"/>
</dbReference>
<dbReference type="Proteomes" id="UP000271162">
    <property type="component" value="Unassembled WGS sequence"/>
</dbReference>
<dbReference type="WBParaSite" id="NBR_0000973501-mRNA-1">
    <property type="protein sequence ID" value="NBR_0000973501-mRNA-1"/>
    <property type="gene ID" value="NBR_0000973501"/>
</dbReference>
<evidence type="ECO:0000313" key="3">
    <source>
        <dbReference type="WBParaSite" id="NBR_0000973501-mRNA-1"/>
    </source>
</evidence>
<gene>
    <name evidence="1" type="ORF">NBR_LOCUS9736</name>
</gene>
<keyword evidence="2" id="KW-1185">Reference proteome</keyword>
<evidence type="ECO:0000313" key="2">
    <source>
        <dbReference type="Proteomes" id="UP000271162"/>
    </source>
</evidence>
<evidence type="ECO:0000313" key="1">
    <source>
        <dbReference type="EMBL" id="VDL73325.1"/>
    </source>
</evidence>
<reference evidence="1 2" key="2">
    <citation type="submission" date="2018-11" db="EMBL/GenBank/DDBJ databases">
        <authorList>
            <consortium name="Pathogen Informatics"/>
        </authorList>
    </citation>
    <scope>NUCLEOTIDE SEQUENCE [LARGE SCALE GENOMIC DNA]</scope>
</reference>
<protein>
    <submittedName>
        <fullName evidence="3">Mediator of RNA polymerase II transcription subunit 7</fullName>
    </submittedName>
</protein>
<accession>A0A0N4Y238</accession>
<organism evidence="3">
    <name type="scientific">Nippostrongylus brasiliensis</name>
    <name type="common">Rat hookworm</name>
    <dbReference type="NCBI Taxonomy" id="27835"/>
    <lineage>
        <taxon>Eukaryota</taxon>
        <taxon>Metazoa</taxon>
        <taxon>Ecdysozoa</taxon>
        <taxon>Nematoda</taxon>
        <taxon>Chromadorea</taxon>
        <taxon>Rhabditida</taxon>
        <taxon>Rhabditina</taxon>
        <taxon>Rhabditomorpha</taxon>
        <taxon>Strongyloidea</taxon>
        <taxon>Heligmosomidae</taxon>
        <taxon>Nippostrongylus</taxon>
    </lineage>
</organism>
<reference evidence="3" key="1">
    <citation type="submission" date="2017-02" db="UniProtKB">
        <authorList>
            <consortium name="WormBaseParasite"/>
        </authorList>
    </citation>
    <scope>IDENTIFICATION</scope>
</reference>
<sequence length="192" mass="21470">MYSRISCSDQATFIAKIVDQVRINPVGLNGLLDENIEVDEEVPIGTEVQVVTYESTDSWQPPEEEDDGRVGSVHDMDGPFTREMMAAAETKLSVLKLELFALSKGSSREDREDMEKVIALLDNVISVVSDAVKKRHAKQQEALARRSELAAEFALDLEKILYEFQQEELKKTVEKKVDTVDKIDGGRGRVAV</sequence>
<proteinExistence type="predicted"/>